<dbReference type="AlphaFoldDB" id="A0AAE3DQL4"/>
<dbReference type="EMBL" id="JAJEPR010000003">
    <property type="protein sequence ID" value="MCC2188664.1"/>
    <property type="molecule type" value="Genomic_DNA"/>
</dbReference>
<name>A0AAE3DQL4_9FIRM</name>
<evidence type="ECO:0000313" key="2">
    <source>
        <dbReference type="EMBL" id="MCC2188664.1"/>
    </source>
</evidence>
<feature type="domain" description="CwlT-like lysozyme" evidence="1">
    <location>
        <begin position="64"/>
        <end position="199"/>
    </location>
</feature>
<keyword evidence="3" id="KW-1185">Reference proteome</keyword>
<dbReference type="InterPro" id="IPR047194">
    <property type="entry name" value="CwlT-like_lysozyme"/>
</dbReference>
<comment type="caution">
    <text evidence="2">The sequence shown here is derived from an EMBL/GenBank/DDBJ whole genome shotgun (WGS) entry which is preliminary data.</text>
</comment>
<protein>
    <submittedName>
        <fullName evidence="2">Lysozyme family protein</fullName>
    </submittedName>
</protein>
<dbReference type="InterPro" id="IPR023346">
    <property type="entry name" value="Lysozyme-like_dom_sf"/>
</dbReference>
<dbReference type="Pfam" id="PF13702">
    <property type="entry name" value="Lysozyme_like"/>
    <property type="match status" value="1"/>
</dbReference>
<reference evidence="2 3" key="1">
    <citation type="submission" date="2021-10" db="EMBL/GenBank/DDBJ databases">
        <title>Anaerobic single-cell dispensing facilitates the cultivation of human gut bacteria.</title>
        <authorList>
            <person name="Afrizal A."/>
        </authorList>
    </citation>
    <scope>NUCLEOTIDE SEQUENCE [LARGE SCALE GENOMIC DNA]</scope>
    <source>
        <strain evidence="2 3">CLA-AA-H277</strain>
    </source>
</reference>
<dbReference type="RefSeq" id="WP_227614186.1">
    <property type="nucleotide sequence ID" value="NZ_JAJEPR010000003.1"/>
</dbReference>
<organism evidence="2 3">
    <name type="scientific">Fusicatenibacter faecihominis</name>
    <dbReference type="NCBI Taxonomy" id="2881276"/>
    <lineage>
        <taxon>Bacteria</taxon>
        <taxon>Bacillati</taxon>
        <taxon>Bacillota</taxon>
        <taxon>Clostridia</taxon>
        <taxon>Lachnospirales</taxon>
        <taxon>Lachnospiraceae</taxon>
        <taxon>Fusicatenibacter</taxon>
    </lineage>
</organism>
<dbReference type="SUPFAM" id="SSF53955">
    <property type="entry name" value="Lysozyme-like"/>
    <property type="match status" value="1"/>
</dbReference>
<evidence type="ECO:0000259" key="1">
    <source>
        <dbReference type="Pfam" id="PF13702"/>
    </source>
</evidence>
<proteinExistence type="predicted"/>
<accession>A0AAE3DQL4</accession>
<evidence type="ECO:0000313" key="3">
    <source>
        <dbReference type="Proteomes" id="UP001197875"/>
    </source>
</evidence>
<gene>
    <name evidence="2" type="ORF">LKD71_02305</name>
</gene>
<dbReference type="Gene3D" id="1.10.530.10">
    <property type="match status" value="1"/>
</dbReference>
<dbReference type="CDD" id="cd16891">
    <property type="entry name" value="CwlT-like"/>
    <property type="match status" value="1"/>
</dbReference>
<dbReference type="Proteomes" id="UP001197875">
    <property type="component" value="Unassembled WGS sequence"/>
</dbReference>
<sequence length="215" mass="24302">MENKTKTKRPPRKRRSLSVAERKKQLHLRIGLSLAGIFLVFFLFLAPFGPHLLFGKGRAVNLSDSVLQYQALVDQYCEEYSIPAFSQVVLAIMQQESAGSVADVMQASESPFNTWYANTPNSILDPDYSIRVGVETFAYCLNEAGCTSPRQKSRLKLALQTYNYGNSYASWALTNYGGYSQDNALEFAENMKGKLGWSQYGDPEYVSHVLRYYRS</sequence>